<dbReference type="HOGENOM" id="CLU_675910_0_0_6"/>
<evidence type="ECO:0000313" key="6">
    <source>
        <dbReference type="EMBL" id="AIF48152.1"/>
    </source>
</evidence>
<dbReference type="PANTHER" id="PTHR30349">
    <property type="entry name" value="PHAGE INTEGRASE-RELATED"/>
    <property type="match status" value="1"/>
</dbReference>
<dbReference type="GO" id="GO:0003677">
    <property type="term" value="F:DNA binding"/>
    <property type="evidence" value="ECO:0007669"/>
    <property type="project" value="UniProtKB-KW"/>
</dbReference>
<evidence type="ECO:0000256" key="1">
    <source>
        <dbReference type="ARBA" id="ARBA00008857"/>
    </source>
</evidence>
<dbReference type="InterPro" id="IPR050090">
    <property type="entry name" value="Tyrosine_recombinase_XerCD"/>
</dbReference>
<keyword evidence="2" id="KW-0229">DNA integration</keyword>
<dbReference type="RefSeq" id="WP_019467604.1">
    <property type="nucleotide sequence ID" value="NZ_ALOY01000184.1"/>
</dbReference>
<dbReference type="Proteomes" id="UP000027987">
    <property type="component" value="Chromosome"/>
</dbReference>
<keyword evidence="4" id="KW-0233">DNA recombination</keyword>
<sequence length="404" mass="46154">MFTRLTLTDLPGPLRGPVIVDDLGRPRFWAVAWSVLALNDTAPATKEKRLRYLESLYAHSDSKFGLGSLDSSLSLLDMDRLSRILETWFISIANQPKQSSSDEARWQTGYEFVKFVVSWKVRSPVSNVHLKGLQSSLDRLTHLYKQLRVQKPRQADRIRSLPANIVQSLYEHLDPSSKANPFTRNHTRWLVYASFILLLHQGLRRGELLLLPLDAIKSGFDGERNQERFWINIQSNPYEGEDSDPRFTRPSIKTDHSIRQLPVSSAVVHIVQSYVDNYRGRPGHSFLMNSQKGHPLSTESLTKIFVKACLALPKDIQAQIKAHLGRPNITPHDLRHTCAVIRLNQLLRQGDSMDEATQKLRTFFGWTRASTMPLKYAAAVFDNRLTSVWSEKFDSQIEVLRALS</sequence>
<dbReference type="STRING" id="1217721.HY57_13225"/>
<protein>
    <submittedName>
        <fullName evidence="6">Integrase</fullName>
    </submittedName>
</protein>
<dbReference type="Pfam" id="PF00589">
    <property type="entry name" value="Phage_integrase"/>
    <property type="match status" value="1"/>
</dbReference>
<dbReference type="EMBL" id="CP008884">
    <property type="protein sequence ID" value="AIF48152.1"/>
    <property type="molecule type" value="Genomic_DNA"/>
</dbReference>
<dbReference type="GO" id="GO:0006310">
    <property type="term" value="P:DNA recombination"/>
    <property type="evidence" value="ECO:0007669"/>
    <property type="project" value="UniProtKB-KW"/>
</dbReference>
<dbReference type="GO" id="GO:0015074">
    <property type="term" value="P:DNA integration"/>
    <property type="evidence" value="ECO:0007669"/>
    <property type="project" value="UniProtKB-KW"/>
</dbReference>
<comment type="similarity">
    <text evidence="1">Belongs to the 'phage' integrase family.</text>
</comment>
<proteinExistence type="inferred from homology"/>
<evidence type="ECO:0000256" key="2">
    <source>
        <dbReference type="ARBA" id="ARBA00022908"/>
    </source>
</evidence>
<evidence type="ECO:0000256" key="4">
    <source>
        <dbReference type="ARBA" id="ARBA00023172"/>
    </source>
</evidence>
<dbReference type="SUPFAM" id="SSF56349">
    <property type="entry name" value="DNA breaking-rejoining enzymes"/>
    <property type="match status" value="1"/>
</dbReference>
<gene>
    <name evidence="6" type="ORF">HY57_13225</name>
</gene>
<feature type="domain" description="Tyr recombinase" evidence="5">
    <location>
        <begin position="156"/>
        <end position="390"/>
    </location>
</feature>
<evidence type="ECO:0000256" key="3">
    <source>
        <dbReference type="ARBA" id="ARBA00023125"/>
    </source>
</evidence>
<accession>A0A075K383</accession>
<reference evidence="6 7" key="1">
    <citation type="submission" date="2014-07" db="EMBL/GenBank/DDBJ databases">
        <title>Complete Genome Sequence of Dyella japonica Strain A8 Isolated from Malaysian Tropical Soil.</title>
        <authorList>
            <person name="Hui R.K.H."/>
            <person name="Chen J.-W."/>
            <person name="Chan K.-G."/>
            <person name="Leung F.C.C."/>
        </authorList>
    </citation>
    <scope>NUCLEOTIDE SEQUENCE [LARGE SCALE GENOMIC DNA]</scope>
    <source>
        <strain evidence="6 7">A8</strain>
    </source>
</reference>
<dbReference type="Gene3D" id="1.10.443.10">
    <property type="entry name" value="Intergrase catalytic core"/>
    <property type="match status" value="1"/>
</dbReference>
<dbReference type="OrthoDB" id="6819422at2"/>
<organism evidence="6 7">
    <name type="scientific">Dyella japonica A8</name>
    <dbReference type="NCBI Taxonomy" id="1217721"/>
    <lineage>
        <taxon>Bacteria</taxon>
        <taxon>Pseudomonadati</taxon>
        <taxon>Pseudomonadota</taxon>
        <taxon>Gammaproteobacteria</taxon>
        <taxon>Lysobacterales</taxon>
        <taxon>Rhodanobacteraceae</taxon>
        <taxon>Dyella</taxon>
    </lineage>
</organism>
<dbReference type="AlphaFoldDB" id="A0A075K383"/>
<name>A0A075K383_9GAMM</name>
<dbReference type="PANTHER" id="PTHR30349:SF41">
    <property type="entry name" value="INTEGRASE_RECOMBINASE PROTEIN MJ0367-RELATED"/>
    <property type="match status" value="1"/>
</dbReference>
<dbReference type="InterPro" id="IPR002104">
    <property type="entry name" value="Integrase_catalytic"/>
</dbReference>
<dbReference type="PATRIC" id="fig|1217721.7.peg.2726"/>
<dbReference type="KEGG" id="dja:HY57_13225"/>
<dbReference type="InterPro" id="IPR013762">
    <property type="entry name" value="Integrase-like_cat_sf"/>
</dbReference>
<dbReference type="InterPro" id="IPR011010">
    <property type="entry name" value="DNA_brk_join_enz"/>
</dbReference>
<evidence type="ECO:0000259" key="5">
    <source>
        <dbReference type="PROSITE" id="PS51898"/>
    </source>
</evidence>
<evidence type="ECO:0000313" key="7">
    <source>
        <dbReference type="Proteomes" id="UP000027987"/>
    </source>
</evidence>
<dbReference type="CDD" id="cd00397">
    <property type="entry name" value="DNA_BRE_C"/>
    <property type="match status" value="1"/>
</dbReference>
<keyword evidence="7" id="KW-1185">Reference proteome</keyword>
<dbReference type="PROSITE" id="PS51898">
    <property type="entry name" value="TYR_RECOMBINASE"/>
    <property type="match status" value="1"/>
</dbReference>
<keyword evidence="3" id="KW-0238">DNA-binding</keyword>